<name>A0A0F7KSM3_9SPHN</name>
<dbReference type="KEGG" id="aay:WYH_01227"/>
<sequence length="38" mass="4594">MTLYDVRKVASEVCCKKRTREEILVQRNKKYDFVISMI</sequence>
<gene>
    <name evidence="1" type="ORF">WYH_01227</name>
</gene>
<evidence type="ECO:0000313" key="2">
    <source>
        <dbReference type="Proteomes" id="UP000034392"/>
    </source>
</evidence>
<keyword evidence="2" id="KW-1185">Reference proteome</keyword>
<dbReference type="PATRIC" id="fig|1267766.3.peg.1237"/>
<evidence type="ECO:0000313" key="1">
    <source>
        <dbReference type="EMBL" id="AKH42272.1"/>
    </source>
</evidence>
<accession>A0A0F7KSM3</accession>
<dbReference type="EMBL" id="CP011452">
    <property type="protein sequence ID" value="AKH42272.1"/>
    <property type="molecule type" value="Genomic_DNA"/>
</dbReference>
<organism evidence="1 2">
    <name type="scientific">Croceibacterium atlanticum</name>
    <dbReference type="NCBI Taxonomy" id="1267766"/>
    <lineage>
        <taxon>Bacteria</taxon>
        <taxon>Pseudomonadati</taxon>
        <taxon>Pseudomonadota</taxon>
        <taxon>Alphaproteobacteria</taxon>
        <taxon>Sphingomonadales</taxon>
        <taxon>Erythrobacteraceae</taxon>
        <taxon>Croceibacterium</taxon>
    </lineage>
</organism>
<reference evidence="1" key="1">
    <citation type="submission" date="2015-05" db="EMBL/GenBank/DDBJ databases">
        <title>The complete genome of Altererythrobacter atlanticus strain 26DY36.</title>
        <authorList>
            <person name="Wu Y.-H."/>
            <person name="Cheng H."/>
            <person name="Wu X.-W."/>
        </authorList>
    </citation>
    <scope>NUCLEOTIDE SEQUENCE [LARGE SCALE GENOMIC DNA]</scope>
    <source>
        <strain evidence="1">26DY36</strain>
    </source>
</reference>
<proteinExistence type="predicted"/>
<dbReference type="Proteomes" id="UP000034392">
    <property type="component" value="Chromosome"/>
</dbReference>
<dbReference type="STRING" id="1267766.WYH_01227"/>
<protein>
    <submittedName>
        <fullName evidence="1">Uncharacterized protein</fullName>
    </submittedName>
</protein>
<dbReference type="AlphaFoldDB" id="A0A0F7KSM3"/>